<dbReference type="PROSITE" id="PS50222">
    <property type="entry name" value="EF_HAND_2"/>
    <property type="match status" value="1"/>
</dbReference>
<dbReference type="Pfam" id="PF01023">
    <property type="entry name" value="S_100"/>
    <property type="match status" value="1"/>
</dbReference>
<dbReference type="GO" id="GO:0005737">
    <property type="term" value="C:cytoplasm"/>
    <property type="evidence" value="ECO:0007669"/>
    <property type="project" value="TreeGrafter"/>
</dbReference>
<dbReference type="InterPro" id="IPR018247">
    <property type="entry name" value="EF_Hand_1_Ca_BS"/>
</dbReference>
<keyword evidence="4 5" id="KW-0106">Calcium</keyword>
<dbReference type="Gene3D" id="1.10.238.10">
    <property type="entry name" value="EF-hand"/>
    <property type="match status" value="1"/>
</dbReference>
<evidence type="ECO:0000256" key="5">
    <source>
        <dbReference type="RuleBase" id="RU361184"/>
    </source>
</evidence>
<dbReference type="PROSITE" id="PS00018">
    <property type="entry name" value="EF_HAND_1"/>
    <property type="match status" value="1"/>
</dbReference>
<keyword evidence="2 5" id="KW-0479">Metal-binding</keyword>
<evidence type="ECO:0000259" key="6">
    <source>
        <dbReference type="PROSITE" id="PS50222"/>
    </source>
</evidence>
<dbReference type="InterPro" id="IPR011992">
    <property type="entry name" value="EF-hand-dom_pair"/>
</dbReference>
<dbReference type="OrthoDB" id="9447434at2759"/>
<sequence>MPLHDIGCLSTSVRFWTQKKYINSIGMSSTELKTAISLLVGVFDTYSKKEGDSSTLSRKELKDLLQSELGDALAVTKNPSQVDNILKDLDFNGDGQVDFTEYMVLVGALAMSCYEFFQQS</sequence>
<keyword evidence="8" id="KW-1185">Reference proteome</keyword>
<evidence type="ECO:0000256" key="2">
    <source>
        <dbReference type="ARBA" id="ARBA00022723"/>
    </source>
</evidence>
<comment type="similarity">
    <text evidence="1 5">Belongs to the S-100 family.</text>
</comment>
<evidence type="ECO:0000256" key="4">
    <source>
        <dbReference type="ARBA" id="ARBA00022837"/>
    </source>
</evidence>
<dbReference type="GO" id="GO:0048306">
    <property type="term" value="F:calcium-dependent protein binding"/>
    <property type="evidence" value="ECO:0007669"/>
    <property type="project" value="TreeGrafter"/>
</dbReference>
<dbReference type="GeneTree" id="ENSGT00940000160475"/>
<dbReference type="CDD" id="cd00213">
    <property type="entry name" value="S-100"/>
    <property type="match status" value="1"/>
</dbReference>
<name>A0A8C5Q0T7_9ANUR</name>
<keyword evidence="3" id="KW-0677">Repeat</keyword>
<dbReference type="PROSITE" id="PS00303">
    <property type="entry name" value="S100_CABP"/>
    <property type="match status" value="1"/>
</dbReference>
<dbReference type="GO" id="GO:0005509">
    <property type="term" value="F:calcium ion binding"/>
    <property type="evidence" value="ECO:0007669"/>
    <property type="project" value="InterPro"/>
</dbReference>
<dbReference type="InterPro" id="IPR002048">
    <property type="entry name" value="EF_hand_dom"/>
</dbReference>
<evidence type="ECO:0000256" key="1">
    <source>
        <dbReference type="ARBA" id="ARBA00007323"/>
    </source>
</evidence>
<dbReference type="GO" id="GO:0046914">
    <property type="term" value="F:transition metal ion binding"/>
    <property type="evidence" value="ECO:0007669"/>
    <property type="project" value="InterPro"/>
</dbReference>
<accession>A0A8C5Q0T7</accession>
<protein>
    <recommendedName>
        <fullName evidence="5">Protein S100</fullName>
    </recommendedName>
    <alternativeName>
        <fullName evidence="5">S100 calcium-binding protein</fullName>
    </alternativeName>
</protein>
<feature type="domain" description="EF-hand" evidence="6">
    <location>
        <begin position="77"/>
        <end position="112"/>
    </location>
</feature>
<reference evidence="7" key="1">
    <citation type="submission" date="2025-08" db="UniProtKB">
        <authorList>
            <consortium name="Ensembl"/>
        </authorList>
    </citation>
    <scope>IDENTIFICATION</scope>
</reference>
<reference evidence="7" key="2">
    <citation type="submission" date="2025-09" db="UniProtKB">
        <authorList>
            <consortium name="Ensembl"/>
        </authorList>
    </citation>
    <scope>IDENTIFICATION</scope>
</reference>
<dbReference type="SMART" id="SM01394">
    <property type="entry name" value="S_100"/>
    <property type="match status" value="1"/>
</dbReference>
<dbReference type="InterPro" id="IPR001751">
    <property type="entry name" value="S100/CaBP7/8-like_CS"/>
</dbReference>
<dbReference type="PANTHER" id="PTHR11639:SF119">
    <property type="entry name" value="PROTEIN S100"/>
    <property type="match status" value="1"/>
</dbReference>
<dbReference type="Proteomes" id="UP000694569">
    <property type="component" value="Unplaced"/>
</dbReference>
<evidence type="ECO:0000313" key="8">
    <source>
        <dbReference type="Proteomes" id="UP000694569"/>
    </source>
</evidence>
<evidence type="ECO:0000313" key="7">
    <source>
        <dbReference type="Ensembl" id="ENSLLEP00000030755.1"/>
    </source>
</evidence>
<dbReference type="InterPro" id="IPR013787">
    <property type="entry name" value="S100_Ca-bd_sub"/>
</dbReference>
<evidence type="ECO:0000256" key="3">
    <source>
        <dbReference type="ARBA" id="ARBA00022737"/>
    </source>
</evidence>
<proteinExistence type="inferred from homology"/>
<dbReference type="SUPFAM" id="SSF47473">
    <property type="entry name" value="EF-hand"/>
    <property type="match status" value="1"/>
</dbReference>
<dbReference type="SMART" id="SM00054">
    <property type="entry name" value="EFh"/>
    <property type="match status" value="1"/>
</dbReference>
<dbReference type="Ensembl" id="ENSLLET00000031935.1">
    <property type="protein sequence ID" value="ENSLLEP00000030755.1"/>
    <property type="gene ID" value="ENSLLEG00000019437.1"/>
</dbReference>
<dbReference type="AlphaFoldDB" id="A0A8C5Q0T7"/>
<dbReference type="PANTHER" id="PTHR11639">
    <property type="entry name" value="S100 CALCIUM-BINDING PROTEIN"/>
    <property type="match status" value="1"/>
</dbReference>
<dbReference type="InterPro" id="IPR034325">
    <property type="entry name" value="S-100_dom"/>
</dbReference>
<organism evidence="7 8">
    <name type="scientific">Leptobrachium leishanense</name>
    <name type="common">Leishan spiny toad</name>
    <dbReference type="NCBI Taxonomy" id="445787"/>
    <lineage>
        <taxon>Eukaryota</taxon>
        <taxon>Metazoa</taxon>
        <taxon>Chordata</taxon>
        <taxon>Craniata</taxon>
        <taxon>Vertebrata</taxon>
        <taxon>Euteleostomi</taxon>
        <taxon>Amphibia</taxon>
        <taxon>Batrachia</taxon>
        <taxon>Anura</taxon>
        <taxon>Pelobatoidea</taxon>
        <taxon>Megophryidae</taxon>
        <taxon>Leptobrachium</taxon>
    </lineage>
</organism>